<dbReference type="AlphaFoldDB" id="A0A370GJ31"/>
<name>A0A370GJ31_9COXI</name>
<dbReference type="Proteomes" id="UP000254720">
    <property type="component" value="Unassembled WGS sequence"/>
</dbReference>
<organism evidence="2 3">
    <name type="scientific">Aquicella lusitana</name>
    <dbReference type="NCBI Taxonomy" id="254246"/>
    <lineage>
        <taxon>Bacteria</taxon>
        <taxon>Pseudomonadati</taxon>
        <taxon>Pseudomonadota</taxon>
        <taxon>Gammaproteobacteria</taxon>
        <taxon>Legionellales</taxon>
        <taxon>Coxiellaceae</taxon>
        <taxon>Aquicella</taxon>
    </lineage>
</organism>
<feature type="domain" description="RGS" evidence="1">
    <location>
        <begin position="36"/>
        <end position="124"/>
    </location>
</feature>
<keyword evidence="3" id="KW-1185">Reference proteome</keyword>
<evidence type="ECO:0000313" key="3">
    <source>
        <dbReference type="Proteomes" id="UP000254720"/>
    </source>
</evidence>
<dbReference type="EMBL" id="QQAX01000010">
    <property type="protein sequence ID" value="RDI43755.1"/>
    <property type="molecule type" value="Genomic_DNA"/>
</dbReference>
<accession>A0A370GJ31</accession>
<dbReference type="Pfam" id="PF00615">
    <property type="entry name" value="RGS"/>
    <property type="match status" value="1"/>
</dbReference>
<dbReference type="RefSeq" id="WP_114834314.1">
    <property type="nucleotide sequence ID" value="NZ_LR699115.1"/>
</dbReference>
<dbReference type="InterPro" id="IPR036305">
    <property type="entry name" value="RGS_sf"/>
</dbReference>
<sequence length="383" mass="43769">METRKIDLLSDVIRFTSAPNMKITPDWIIALKQVSEKLFCRENVLFLLEYYKLKQLDPNSAEWISASQAIKSRFFNPASFDELNLPGKTYDDVAKSVTPTDDMLKRVEKSVLSLVESDTFAKTMNDKTLIVTHEKILQKAIDIIADSGDNDESKISKLDELFQFTELGIQQVERQMVLQNVLEKAKKDKQPLSVIDNISSMVKKLDPSLSPSPQPKESMSDLLLNTQLDNFINRIRQLPKLYNQLEASRFSHRFHKPKHNKHIEPLLNAINLIALSNAETQEKLRKISATLEDLFIESQQGIFKKSTDELVKELNEKQGHHLRRMVGLLLQDIAKYPGMVNINLPEIKIPKVGYEDFQTPIFSPAKPTADLKTPSLKRGSREL</sequence>
<dbReference type="Gene3D" id="1.10.167.10">
    <property type="entry name" value="Regulator of G-protein Signalling 4, domain 2"/>
    <property type="match status" value="1"/>
</dbReference>
<dbReference type="InterPro" id="IPR016137">
    <property type="entry name" value="RGS"/>
</dbReference>
<gene>
    <name evidence="2" type="ORF">C8D86_11025</name>
</gene>
<dbReference type="InterPro" id="IPR044926">
    <property type="entry name" value="RGS_subdomain_2"/>
</dbReference>
<comment type="caution">
    <text evidence="2">The sequence shown here is derived from an EMBL/GenBank/DDBJ whole genome shotgun (WGS) entry which is preliminary data.</text>
</comment>
<dbReference type="SUPFAM" id="SSF48097">
    <property type="entry name" value="Regulator of G-protein signaling, RGS"/>
    <property type="match status" value="1"/>
</dbReference>
<proteinExistence type="predicted"/>
<reference evidence="2 3" key="1">
    <citation type="submission" date="2018-07" db="EMBL/GenBank/DDBJ databases">
        <title>Genomic Encyclopedia of Type Strains, Phase IV (KMG-IV): sequencing the most valuable type-strain genomes for metagenomic binning, comparative biology and taxonomic classification.</title>
        <authorList>
            <person name="Goeker M."/>
        </authorList>
    </citation>
    <scope>NUCLEOTIDE SEQUENCE [LARGE SCALE GENOMIC DNA]</scope>
    <source>
        <strain evidence="2 3">DSM 16500</strain>
    </source>
</reference>
<evidence type="ECO:0000313" key="2">
    <source>
        <dbReference type="EMBL" id="RDI43755.1"/>
    </source>
</evidence>
<evidence type="ECO:0000259" key="1">
    <source>
        <dbReference type="Pfam" id="PF00615"/>
    </source>
</evidence>
<protein>
    <submittedName>
        <fullName evidence="2">Regulator of G protein signaling-like protein</fullName>
    </submittedName>
</protein>